<dbReference type="InterPro" id="IPR036875">
    <property type="entry name" value="Znf_CCHC_sf"/>
</dbReference>
<reference evidence="3" key="1">
    <citation type="submission" date="2020-12" db="UniProtKB">
        <authorList>
            <consortium name="WormBaseParasite"/>
        </authorList>
    </citation>
    <scope>IDENTIFICATION</scope>
    <source>
        <strain evidence="3">MHco3</strain>
    </source>
</reference>
<evidence type="ECO:0000256" key="1">
    <source>
        <dbReference type="SAM" id="MobiDB-lite"/>
    </source>
</evidence>
<dbReference type="WBParaSite" id="HCON_00055960-00001">
    <property type="protein sequence ID" value="HCON_00055960-00001"/>
    <property type="gene ID" value="HCON_00055960"/>
</dbReference>
<name>A0A7I4Y5J1_HAECO</name>
<sequence>MRIIRSKFPQKTRDKVGEMRQRNNNWAVEELIHAFDEVIDRLEIMEDTDPIPFSSSQSTTINNVWEDPQSPRNPRVERYSKGRETSPYTGSRSGSRRSEMSYPRASKPRELLRCSFCVRTGHNAYECNEVTSPYARRKMAAELHLCWKCLKTGQRSSQCNAQPCHKCGKAHNSALCYIRSRSRSTSRSISPRQRYPSRSSTDSNCSNLNLKRKAGSTSRSPSPIHTARSTRRNNKQSRRRSPHSRVGFKNPPTSRTYSTPSHGTEHVTAYELTREVEYVENGLEAQQDDLDSDSDLFLVNTVQTIKTPSTLNYTPQASTCKVTSLRNPPRLMIIKAQTYNFNSKSNQLLTVLLDNGSQHSYLKRDTATVLGLQLQYPQEITTVSFGGHSQTETSHRVKIVLQNAFIGNPTTLYL</sequence>
<feature type="compositionally biased region" description="Basic and acidic residues" evidence="1">
    <location>
        <begin position="74"/>
        <end position="84"/>
    </location>
</feature>
<feature type="compositionally biased region" description="Polar residues" evidence="1">
    <location>
        <begin position="251"/>
        <end position="262"/>
    </location>
</feature>
<proteinExistence type="predicted"/>
<dbReference type="OrthoDB" id="5872449at2759"/>
<feature type="region of interest" description="Disordered" evidence="1">
    <location>
        <begin position="181"/>
        <end position="265"/>
    </location>
</feature>
<dbReference type="SUPFAM" id="SSF57756">
    <property type="entry name" value="Retrovirus zinc finger-like domains"/>
    <property type="match status" value="1"/>
</dbReference>
<dbReference type="GO" id="GO:0003676">
    <property type="term" value="F:nucleic acid binding"/>
    <property type="evidence" value="ECO:0007669"/>
    <property type="project" value="InterPro"/>
</dbReference>
<feature type="compositionally biased region" description="Low complexity" evidence="1">
    <location>
        <begin position="183"/>
        <end position="194"/>
    </location>
</feature>
<keyword evidence="2" id="KW-1185">Reference proteome</keyword>
<evidence type="ECO:0000313" key="3">
    <source>
        <dbReference type="WBParaSite" id="HCON_00055960-00001"/>
    </source>
</evidence>
<dbReference type="GO" id="GO:0008270">
    <property type="term" value="F:zinc ion binding"/>
    <property type="evidence" value="ECO:0007669"/>
    <property type="project" value="InterPro"/>
</dbReference>
<feature type="compositionally biased region" description="Basic residues" evidence="1">
    <location>
        <begin position="228"/>
        <end position="243"/>
    </location>
</feature>
<dbReference type="AlphaFoldDB" id="A0A7I4Y5J1"/>
<evidence type="ECO:0000313" key="2">
    <source>
        <dbReference type="Proteomes" id="UP000025227"/>
    </source>
</evidence>
<dbReference type="Proteomes" id="UP000025227">
    <property type="component" value="Unplaced"/>
</dbReference>
<protein>
    <submittedName>
        <fullName evidence="3">DUF1758 domain-containing protein</fullName>
    </submittedName>
</protein>
<organism evidence="2 3">
    <name type="scientific">Haemonchus contortus</name>
    <name type="common">Barber pole worm</name>
    <dbReference type="NCBI Taxonomy" id="6289"/>
    <lineage>
        <taxon>Eukaryota</taxon>
        <taxon>Metazoa</taxon>
        <taxon>Ecdysozoa</taxon>
        <taxon>Nematoda</taxon>
        <taxon>Chromadorea</taxon>
        <taxon>Rhabditida</taxon>
        <taxon>Rhabditina</taxon>
        <taxon>Rhabditomorpha</taxon>
        <taxon>Strongyloidea</taxon>
        <taxon>Trichostrongylidae</taxon>
        <taxon>Haemonchus</taxon>
    </lineage>
</organism>
<feature type="region of interest" description="Disordered" evidence="1">
    <location>
        <begin position="49"/>
        <end position="104"/>
    </location>
</feature>
<feature type="compositionally biased region" description="Polar residues" evidence="1">
    <location>
        <begin position="196"/>
        <end position="223"/>
    </location>
</feature>
<feature type="compositionally biased region" description="Polar residues" evidence="1">
    <location>
        <begin position="53"/>
        <end position="63"/>
    </location>
</feature>
<accession>A0A7I4Y5J1</accession>